<dbReference type="CDD" id="cd00614">
    <property type="entry name" value="CGS_like"/>
    <property type="match status" value="1"/>
</dbReference>
<dbReference type="InterPro" id="IPR006235">
    <property type="entry name" value="OAc-hSer/O-AcSer_sulfhydrylase"/>
</dbReference>
<evidence type="ECO:0000256" key="6">
    <source>
        <dbReference type="RuleBase" id="RU362118"/>
    </source>
</evidence>
<dbReference type="Gene3D" id="3.40.640.10">
    <property type="entry name" value="Type I PLP-dependent aspartate aminotransferase-like (Major domain)"/>
    <property type="match status" value="1"/>
</dbReference>
<evidence type="ECO:0000256" key="5">
    <source>
        <dbReference type="PIRSR" id="PIRSR001434-2"/>
    </source>
</evidence>
<dbReference type="SUPFAM" id="SSF53383">
    <property type="entry name" value="PLP-dependent transferases"/>
    <property type="match status" value="1"/>
</dbReference>
<dbReference type="Proteomes" id="UP001055025">
    <property type="component" value="Unassembled WGS sequence"/>
</dbReference>
<dbReference type="RefSeq" id="WP_265590448.1">
    <property type="nucleotide sequence ID" value="NZ_BQKC01000001.1"/>
</dbReference>
<dbReference type="GO" id="GO:0005737">
    <property type="term" value="C:cytoplasm"/>
    <property type="evidence" value="ECO:0007669"/>
    <property type="project" value="TreeGrafter"/>
</dbReference>
<name>A0AAV5AWX8_9ACTN</name>
<feature type="modified residue" description="N6-(pyridoxal phosphate)lysine" evidence="5">
    <location>
        <position position="204"/>
    </location>
</feature>
<organism evidence="7 8">
    <name type="scientific">Granulimonas faecalis</name>
    <dbReference type="NCBI Taxonomy" id="2894155"/>
    <lineage>
        <taxon>Bacteria</taxon>
        <taxon>Bacillati</taxon>
        <taxon>Actinomycetota</taxon>
        <taxon>Coriobacteriia</taxon>
        <taxon>Coriobacteriales</taxon>
        <taxon>Kribbibacteriaceae</taxon>
        <taxon>Granulimonas</taxon>
    </lineage>
</organism>
<evidence type="ECO:0000256" key="3">
    <source>
        <dbReference type="ARBA" id="ARBA00022679"/>
    </source>
</evidence>
<dbReference type="PANTHER" id="PTHR43797">
    <property type="entry name" value="HOMOCYSTEINE/CYSTEINE SYNTHASE"/>
    <property type="match status" value="1"/>
</dbReference>
<comment type="similarity">
    <text evidence="2 6">Belongs to the trans-sulfuration enzymes family.</text>
</comment>
<dbReference type="GO" id="GO:0071269">
    <property type="term" value="P:L-homocysteine biosynthetic process"/>
    <property type="evidence" value="ECO:0007669"/>
    <property type="project" value="TreeGrafter"/>
</dbReference>
<dbReference type="PIRSF" id="PIRSF001434">
    <property type="entry name" value="CGS"/>
    <property type="match status" value="1"/>
</dbReference>
<dbReference type="EMBL" id="BQKC01000001">
    <property type="protein sequence ID" value="GJM54471.1"/>
    <property type="molecule type" value="Genomic_DNA"/>
</dbReference>
<keyword evidence="4 5" id="KW-0663">Pyridoxal phosphate</keyword>
<dbReference type="GO" id="GO:0030170">
    <property type="term" value="F:pyridoxal phosphate binding"/>
    <property type="evidence" value="ECO:0007669"/>
    <property type="project" value="InterPro"/>
</dbReference>
<comment type="caution">
    <text evidence="7">The sequence shown here is derived from an EMBL/GenBank/DDBJ whole genome shotgun (WGS) entry which is preliminary data.</text>
</comment>
<accession>A0AAV5AWX8</accession>
<evidence type="ECO:0000313" key="8">
    <source>
        <dbReference type="Proteomes" id="UP001055025"/>
    </source>
</evidence>
<dbReference type="PANTHER" id="PTHR43797:SF3">
    <property type="entry name" value="O-ACETYLHOMOSERINE SULFHYDRYLASE"/>
    <property type="match status" value="1"/>
</dbReference>
<dbReference type="InterPro" id="IPR015422">
    <property type="entry name" value="PyrdxlP-dep_Trfase_small"/>
</dbReference>
<dbReference type="AlphaFoldDB" id="A0AAV5AWX8"/>
<dbReference type="InterPro" id="IPR015424">
    <property type="entry name" value="PyrdxlP-dep_Trfase"/>
</dbReference>
<reference evidence="7" key="1">
    <citation type="journal article" date="2022" name="Int. J. Syst. Evol. Microbiol.">
        <title>Granulimonas faecalis gen. nov., sp. nov., and Leptogranulimonas caecicola gen. nov., sp. nov., novel lactate-producing Atopobiaceae bacteria isolated from mouse intestines, and an emended description of the family Atopobiaceae.</title>
        <authorList>
            <person name="Morinaga K."/>
            <person name="Kusada H."/>
            <person name="Sakamoto S."/>
            <person name="Murakami T."/>
            <person name="Toyoda A."/>
            <person name="Mori H."/>
            <person name="Meng X.Y."/>
            <person name="Takashino M."/>
            <person name="Murotomi K."/>
            <person name="Tamaki H."/>
        </authorList>
    </citation>
    <scope>NUCLEOTIDE SEQUENCE</scope>
    <source>
        <strain evidence="7">OPF53</strain>
    </source>
</reference>
<keyword evidence="8" id="KW-1185">Reference proteome</keyword>
<proteinExistence type="inferred from homology"/>
<protein>
    <submittedName>
        <fullName evidence="7">O-acetylhomoserine (Thiol)-lyase</fullName>
    </submittedName>
</protein>
<keyword evidence="3" id="KW-0808">Transferase</keyword>
<gene>
    <name evidence="7" type="ORF">ATOP_01260</name>
</gene>
<dbReference type="InterPro" id="IPR015421">
    <property type="entry name" value="PyrdxlP-dep_Trfase_major"/>
</dbReference>
<evidence type="ECO:0000256" key="2">
    <source>
        <dbReference type="ARBA" id="ARBA00009077"/>
    </source>
</evidence>
<dbReference type="FunFam" id="3.40.640.10:FF:000035">
    <property type="entry name" value="O-succinylhomoserine sulfhydrylase"/>
    <property type="match status" value="1"/>
</dbReference>
<evidence type="ECO:0000256" key="1">
    <source>
        <dbReference type="ARBA" id="ARBA00001933"/>
    </source>
</evidence>
<dbReference type="GO" id="GO:0019346">
    <property type="term" value="P:transsulfuration"/>
    <property type="evidence" value="ECO:0007669"/>
    <property type="project" value="InterPro"/>
</dbReference>
<dbReference type="GO" id="GO:0003961">
    <property type="term" value="F:O-acetylhomoserine aminocarboxypropyltransferase activity"/>
    <property type="evidence" value="ECO:0007669"/>
    <property type="project" value="TreeGrafter"/>
</dbReference>
<evidence type="ECO:0000313" key="7">
    <source>
        <dbReference type="EMBL" id="GJM54471.1"/>
    </source>
</evidence>
<evidence type="ECO:0000256" key="4">
    <source>
        <dbReference type="ARBA" id="ARBA00022898"/>
    </source>
</evidence>
<dbReference type="GO" id="GO:0004124">
    <property type="term" value="F:cysteine synthase activity"/>
    <property type="evidence" value="ECO:0007669"/>
    <property type="project" value="TreeGrafter"/>
</dbReference>
<sequence>MDFNTECIHAGYQAGNGQPRTLPIALSTTYPYDSCEQVARLFDLSEEGFFYSRIANPTCDAVERKIAALEGGVGALLTSSGQAANLIAVLNVASAGDSIVASSAIYGGTVNLFSVTLKRFGIETRYVGPRATEDEILSAVDETTKAVFGETVANPALDVLDIETFAAAAHRAGLPLIVDNTFPTPVLCRPMDWGADIVTHSTTKYIDGHAMTVGGVVVDSGRFDWEVSGRFPGLTEPDESYHGTVYTRDFGDSAYIVKARVQLMRDLGCYPPATNAFILNETLETLPLRMAQHGSNALTVARWLEGRPEVESVSFPGLESSPDHDLAGKYLPNGCCGVISFVLSGGRERAAALLDALEMVRIEVHVADSQTCALHPASSTHRQLTDDQLAAAGVGPGLVRLSCGLESPEAIIADLEQALAAIA</sequence>
<dbReference type="NCBIfam" id="TIGR01326">
    <property type="entry name" value="OAH_OAS_sulfhy"/>
    <property type="match status" value="1"/>
</dbReference>
<dbReference type="GO" id="GO:0006535">
    <property type="term" value="P:cysteine biosynthetic process from serine"/>
    <property type="evidence" value="ECO:0007669"/>
    <property type="project" value="TreeGrafter"/>
</dbReference>
<dbReference type="Pfam" id="PF01053">
    <property type="entry name" value="Cys_Met_Meta_PP"/>
    <property type="match status" value="1"/>
</dbReference>
<dbReference type="InterPro" id="IPR000277">
    <property type="entry name" value="Cys/Met-Metab_PyrdxlP-dep_enz"/>
</dbReference>
<dbReference type="Gene3D" id="3.90.1150.10">
    <property type="entry name" value="Aspartate Aminotransferase, domain 1"/>
    <property type="match status" value="1"/>
</dbReference>
<comment type="cofactor">
    <cofactor evidence="1 6">
        <name>pyridoxal 5'-phosphate</name>
        <dbReference type="ChEBI" id="CHEBI:597326"/>
    </cofactor>
</comment>